<dbReference type="Gene3D" id="3.30.530.20">
    <property type="match status" value="1"/>
</dbReference>
<evidence type="ECO:0000313" key="1">
    <source>
        <dbReference type="EMBL" id="NYE38086.1"/>
    </source>
</evidence>
<protein>
    <recommendedName>
        <fullName evidence="3">Polyketide cyclase</fullName>
    </recommendedName>
</protein>
<accession>A0A7Y9H5J3</accession>
<dbReference type="InterPro" id="IPR019587">
    <property type="entry name" value="Polyketide_cyclase/dehydratase"/>
</dbReference>
<comment type="caution">
    <text evidence="1">The sequence shown here is derived from an EMBL/GenBank/DDBJ whole genome shotgun (WGS) entry which is preliminary data.</text>
</comment>
<reference evidence="1 2" key="2">
    <citation type="submission" date="2020-08" db="EMBL/GenBank/DDBJ databases">
        <title>The Agave Microbiome: Exploring the role of microbial communities in plant adaptations to desert environments.</title>
        <authorList>
            <person name="Partida-Martinez L.P."/>
        </authorList>
    </citation>
    <scope>NUCLEOTIDE SEQUENCE [LARGE SCALE GENOMIC DNA]</scope>
    <source>
        <strain evidence="1 2">AT2.17</strain>
    </source>
</reference>
<dbReference type="SUPFAM" id="SSF55961">
    <property type="entry name" value="Bet v1-like"/>
    <property type="match status" value="1"/>
</dbReference>
<dbReference type="Pfam" id="PF10604">
    <property type="entry name" value="Polyketide_cyc2"/>
    <property type="match status" value="1"/>
</dbReference>
<organism evidence="1 2">
    <name type="scientific">Nocardioides cavernae</name>
    <dbReference type="NCBI Taxonomy" id="1921566"/>
    <lineage>
        <taxon>Bacteria</taxon>
        <taxon>Bacillati</taxon>
        <taxon>Actinomycetota</taxon>
        <taxon>Actinomycetes</taxon>
        <taxon>Propionibacteriales</taxon>
        <taxon>Nocardioidaceae</taxon>
        <taxon>Nocardioides</taxon>
    </lineage>
</organism>
<gene>
    <name evidence="1" type="ORF">F4692_003231</name>
</gene>
<name>A0A7Y9H5J3_9ACTN</name>
<dbReference type="Proteomes" id="UP000549911">
    <property type="component" value="Unassembled WGS sequence"/>
</dbReference>
<proteinExistence type="predicted"/>
<evidence type="ECO:0000313" key="2">
    <source>
        <dbReference type="Proteomes" id="UP000549911"/>
    </source>
</evidence>
<keyword evidence="2" id="KW-1185">Reference proteome</keyword>
<sequence length="150" mass="16182">MLTFVRTVAADAPSSAVYAFLADFTSVNAWDPRASGARRVEGDGGTGSVYECEVAFAGRTVPMRYTVTRLEPDAVIEWVGESDLVAAHDLIELRSHGGTTVVEYTTSYRYRRLPRLADRLAARSVARLCDDARAGLQSALDALGGRARVG</sequence>
<reference evidence="1 2" key="1">
    <citation type="submission" date="2020-07" db="EMBL/GenBank/DDBJ databases">
        <authorList>
            <person name="Partida-Martinez L."/>
            <person name="Huntemann M."/>
            <person name="Clum A."/>
            <person name="Wang J."/>
            <person name="Palaniappan K."/>
            <person name="Ritter S."/>
            <person name="Chen I.-M."/>
            <person name="Stamatis D."/>
            <person name="Reddy T."/>
            <person name="O'Malley R."/>
            <person name="Daum C."/>
            <person name="Shapiro N."/>
            <person name="Ivanova N."/>
            <person name="Kyrpides N."/>
            <person name="Woyke T."/>
        </authorList>
    </citation>
    <scope>NUCLEOTIDE SEQUENCE [LARGE SCALE GENOMIC DNA]</scope>
    <source>
        <strain evidence="1 2">AT2.17</strain>
    </source>
</reference>
<dbReference type="AlphaFoldDB" id="A0A7Y9H5J3"/>
<dbReference type="EMBL" id="JACCBW010000003">
    <property type="protein sequence ID" value="NYE38086.1"/>
    <property type="molecule type" value="Genomic_DNA"/>
</dbReference>
<evidence type="ECO:0008006" key="3">
    <source>
        <dbReference type="Google" id="ProtNLM"/>
    </source>
</evidence>
<dbReference type="InterPro" id="IPR023393">
    <property type="entry name" value="START-like_dom_sf"/>
</dbReference>
<dbReference type="RefSeq" id="WP_179620709.1">
    <property type="nucleotide sequence ID" value="NZ_JACCBW010000003.1"/>
</dbReference>